<keyword evidence="2" id="KW-1185">Reference proteome</keyword>
<protein>
    <submittedName>
        <fullName evidence="1">Uncharacterized protein</fullName>
    </submittedName>
</protein>
<dbReference type="RefSeq" id="XP_031929628.1">
    <property type="nucleotide sequence ID" value="XM_032072215.1"/>
</dbReference>
<reference evidence="1 2" key="1">
    <citation type="submission" date="2019-04" db="EMBL/GenBank/DDBJ databases">
        <title>Friends and foes A comparative genomics studyof 23 Aspergillus species from section Flavi.</title>
        <authorList>
            <consortium name="DOE Joint Genome Institute"/>
            <person name="Kjaerbolling I."/>
            <person name="Vesth T."/>
            <person name="Frisvad J.C."/>
            <person name="Nybo J.L."/>
            <person name="Theobald S."/>
            <person name="Kildgaard S."/>
            <person name="Isbrandt T."/>
            <person name="Kuo A."/>
            <person name="Sato A."/>
            <person name="Lyhne E.K."/>
            <person name="Kogle M.E."/>
            <person name="Wiebenga A."/>
            <person name="Kun R.S."/>
            <person name="Lubbers R.J."/>
            <person name="Makela M.R."/>
            <person name="Barry K."/>
            <person name="Chovatia M."/>
            <person name="Clum A."/>
            <person name="Daum C."/>
            <person name="Haridas S."/>
            <person name="He G."/>
            <person name="LaButti K."/>
            <person name="Lipzen A."/>
            <person name="Mondo S."/>
            <person name="Riley R."/>
            <person name="Salamov A."/>
            <person name="Simmons B.A."/>
            <person name="Magnuson J.K."/>
            <person name="Henrissat B."/>
            <person name="Mortensen U.H."/>
            <person name="Larsen T.O."/>
            <person name="Devries R.P."/>
            <person name="Grigoriev I.V."/>
            <person name="Machida M."/>
            <person name="Baker S.E."/>
            <person name="Andersen M.R."/>
        </authorList>
    </citation>
    <scope>NUCLEOTIDE SEQUENCE [LARGE SCALE GENOMIC DNA]</scope>
    <source>
        <strain evidence="1 2">CBS 763.97</strain>
    </source>
</reference>
<dbReference type="Proteomes" id="UP000326268">
    <property type="component" value="Unassembled WGS sequence"/>
</dbReference>
<gene>
    <name evidence="1" type="ORF">BDV27DRAFT_155823</name>
</gene>
<dbReference type="EMBL" id="ML737611">
    <property type="protein sequence ID" value="KAE8366547.1"/>
    <property type="molecule type" value="Genomic_DNA"/>
</dbReference>
<proteinExistence type="predicted"/>
<organism evidence="1 2">
    <name type="scientific">Aspergillus caelatus</name>
    <dbReference type="NCBI Taxonomy" id="61420"/>
    <lineage>
        <taxon>Eukaryota</taxon>
        <taxon>Fungi</taxon>
        <taxon>Dikarya</taxon>
        <taxon>Ascomycota</taxon>
        <taxon>Pezizomycotina</taxon>
        <taxon>Eurotiomycetes</taxon>
        <taxon>Eurotiomycetidae</taxon>
        <taxon>Eurotiales</taxon>
        <taxon>Aspergillaceae</taxon>
        <taxon>Aspergillus</taxon>
        <taxon>Aspergillus subgen. Circumdati</taxon>
    </lineage>
</organism>
<dbReference type="OrthoDB" id="5362512at2759"/>
<dbReference type="GeneID" id="43656661"/>
<accession>A0A5N7A9J5</accession>
<evidence type="ECO:0000313" key="1">
    <source>
        <dbReference type="EMBL" id="KAE8366547.1"/>
    </source>
</evidence>
<sequence>MAVIEAFLPLRGMFCGLPLSLFDQALLWYPTSPTRRRLANDSTPAYPSWSWAGWVGSVDYQLDILHLGGNRIIYPMHEWYRYSTDDNPLVCIPDRVPQDSSFALGLLYSHIKIIRDNPTFIIAWVISIRMTLNSEESHATHWLTDMMQFVPYFTIFDHEGDPCGFLPSANRDWARKFKKEGRRECELVLLCHAEQASQYGVGNYATTIHRKYQVVDNPHVCFYNVMLVEYHGDIAYRQGIGLVHKDAVHAINHSWESKILILG</sequence>
<evidence type="ECO:0000313" key="2">
    <source>
        <dbReference type="Proteomes" id="UP000326268"/>
    </source>
</evidence>
<dbReference type="AlphaFoldDB" id="A0A5N7A9J5"/>
<name>A0A5N7A9J5_9EURO</name>